<dbReference type="InterPro" id="IPR036028">
    <property type="entry name" value="SH3-like_dom_sf"/>
</dbReference>
<dbReference type="AlphaFoldDB" id="A0A4P9ZRM6"/>
<feature type="transmembrane region" description="Helical" evidence="4">
    <location>
        <begin position="250"/>
        <end position="274"/>
    </location>
</feature>
<dbReference type="SMART" id="SM00326">
    <property type="entry name" value="SH3"/>
    <property type="match status" value="1"/>
</dbReference>
<keyword evidence="4" id="KW-1133">Transmembrane helix</keyword>
<evidence type="ECO:0000256" key="2">
    <source>
        <dbReference type="PROSITE-ProRule" id="PRU00192"/>
    </source>
</evidence>
<dbReference type="OrthoDB" id="5340910at2759"/>
<evidence type="ECO:0000256" key="1">
    <source>
        <dbReference type="ARBA" id="ARBA00022443"/>
    </source>
</evidence>
<protein>
    <recommendedName>
        <fullName evidence="6">SH3 domain-containing protein</fullName>
    </recommendedName>
</protein>
<organism evidence="7 8">
    <name type="scientific">Dimargaris cristalligena</name>
    <dbReference type="NCBI Taxonomy" id="215637"/>
    <lineage>
        <taxon>Eukaryota</taxon>
        <taxon>Fungi</taxon>
        <taxon>Fungi incertae sedis</taxon>
        <taxon>Zoopagomycota</taxon>
        <taxon>Kickxellomycotina</taxon>
        <taxon>Dimargaritomycetes</taxon>
        <taxon>Dimargaritales</taxon>
        <taxon>Dimargaritaceae</taxon>
        <taxon>Dimargaris</taxon>
    </lineage>
</organism>
<evidence type="ECO:0000256" key="4">
    <source>
        <dbReference type="SAM" id="Phobius"/>
    </source>
</evidence>
<sequence>MGPLVTTLFALLAATVARGAADPSCYSLKNSKYCGTAFGQFQISQFVRAGSNSASNVEQFDRMIDSYVGSAGDITQINQQFGCRGWNGTNTPRYRITNLCHSLLSQVASQQCNPDTSLPPLCGSTCTQFVEGWQSLVSDETLCPNQGLTQSIYQDMLTSCTISETNTNQAGLQCVSGEDNEPNLCGFLPIQGAAVACKYCKDPANSASACCQTTFATTNCPTDDLSIIDATDGSTVPPNPDTSGSHRNRILAIVLPIVLGTLALLVLLAVLLLYRRRRARQTMVKQLLPTATRRNQRMFSGKVGRASPTVTYKHLSTDPLRCRVIHPFVPRMEDEIALLPGQSLLLFKTFDDGWAVAYNLDTEQEGTVPLVCVTANASDPPPVIVEPPTVSESSTSDTFNPAEIERSLMSLNASAAAIDATVRAASVPRPSIGSRSSHAVLESQLPRRSASKRPASGRPVSLISNRTSQTSNYLSEPKFSVSG</sequence>
<keyword evidence="4" id="KW-0472">Membrane</keyword>
<evidence type="ECO:0000256" key="5">
    <source>
        <dbReference type="SAM" id="SignalP"/>
    </source>
</evidence>
<dbReference type="PROSITE" id="PS50002">
    <property type="entry name" value="SH3"/>
    <property type="match status" value="1"/>
</dbReference>
<dbReference type="SUPFAM" id="SSF50044">
    <property type="entry name" value="SH3-domain"/>
    <property type="match status" value="1"/>
</dbReference>
<dbReference type="Gene3D" id="2.30.30.40">
    <property type="entry name" value="SH3 Domains"/>
    <property type="match status" value="1"/>
</dbReference>
<reference evidence="8" key="1">
    <citation type="journal article" date="2018" name="Nat. Microbiol.">
        <title>Leveraging single-cell genomics to expand the fungal tree of life.</title>
        <authorList>
            <person name="Ahrendt S.R."/>
            <person name="Quandt C.A."/>
            <person name="Ciobanu D."/>
            <person name="Clum A."/>
            <person name="Salamov A."/>
            <person name="Andreopoulos B."/>
            <person name="Cheng J.F."/>
            <person name="Woyke T."/>
            <person name="Pelin A."/>
            <person name="Henrissat B."/>
            <person name="Reynolds N.K."/>
            <person name="Benny G.L."/>
            <person name="Smith M.E."/>
            <person name="James T.Y."/>
            <person name="Grigoriev I.V."/>
        </authorList>
    </citation>
    <scope>NUCLEOTIDE SEQUENCE [LARGE SCALE GENOMIC DNA]</scope>
    <source>
        <strain evidence="8">RSA 468</strain>
    </source>
</reference>
<accession>A0A4P9ZRM6</accession>
<dbReference type="STRING" id="215637.A0A4P9ZRM6"/>
<feature type="signal peptide" evidence="5">
    <location>
        <begin position="1"/>
        <end position="21"/>
    </location>
</feature>
<keyword evidence="8" id="KW-1185">Reference proteome</keyword>
<evidence type="ECO:0000313" key="7">
    <source>
        <dbReference type="EMBL" id="RKP36174.1"/>
    </source>
</evidence>
<feature type="region of interest" description="Disordered" evidence="3">
    <location>
        <begin position="427"/>
        <end position="483"/>
    </location>
</feature>
<keyword evidence="4" id="KW-0812">Transmembrane</keyword>
<dbReference type="InterPro" id="IPR001452">
    <property type="entry name" value="SH3_domain"/>
</dbReference>
<gene>
    <name evidence="7" type="ORF">BJ085DRAFT_35641</name>
</gene>
<proteinExistence type="predicted"/>
<feature type="domain" description="SH3" evidence="6">
    <location>
        <begin position="317"/>
        <end position="378"/>
    </location>
</feature>
<dbReference type="Proteomes" id="UP000268162">
    <property type="component" value="Unassembled WGS sequence"/>
</dbReference>
<keyword evidence="5" id="KW-0732">Signal</keyword>
<dbReference type="EMBL" id="ML002705">
    <property type="protein sequence ID" value="RKP36174.1"/>
    <property type="molecule type" value="Genomic_DNA"/>
</dbReference>
<name>A0A4P9ZRM6_9FUNG</name>
<feature type="chain" id="PRO_5020640064" description="SH3 domain-containing protein" evidence="5">
    <location>
        <begin position="22"/>
        <end position="483"/>
    </location>
</feature>
<keyword evidence="1 2" id="KW-0728">SH3 domain</keyword>
<evidence type="ECO:0000256" key="3">
    <source>
        <dbReference type="SAM" id="MobiDB-lite"/>
    </source>
</evidence>
<evidence type="ECO:0000313" key="8">
    <source>
        <dbReference type="Proteomes" id="UP000268162"/>
    </source>
</evidence>
<feature type="compositionally biased region" description="Polar residues" evidence="3">
    <location>
        <begin position="462"/>
        <end position="474"/>
    </location>
</feature>
<evidence type="ECO:0000259" key="6">
    <source>
        <dbReference type="PROSITE" id="PS50002"/>
    </source>
</evidence>